<organism evidence="2 3">
    <name type="scientific">Dietzia aurantiaca</name>
    <dbReference type="NCBI Taxonomy" id="983873"/>
    <lineage>
        <taxon>Bacteria</taxon>
        <taxon>Bacillati</taxon>
        <taxon>Actinomycetota</taxon>
        <taxon>Actinomycetes</taxon>
        <taxon>Mycobacteriales</taxon>
        <taxon>Dietziaceae</taxon>
        <taxon>Dietzia</taxon>
    </lineage>
</organism>
<evidence type="ECO:0000256" key="1">
    <source>
        <dbReference type="SAM" id="MobiDB-lite"/>
    </source>
</evidence>
<name>A0ABV9PLQ4_9ACTN</name>
<gene>
    <name evidence="2" type="ORF">ACFO7U_00015</name>
</gene>
<comment type="caution">
    <text evidence="2">The sequence shown here is derived from an EMBL/GenBank/DDBJ whole genome shotgun (WGS) entry which is preliminary data.</text>
</comment>
<evidence type="ECO:0000313" key="2">
    <source>
        <dbReference type="EMBL" id="MFC4753164.1"/>
    </source>
</evidence>
<accession>A0ABV9PLQ4</accession>
<reference evidence="3" key="1">
    <citation type="journal article" date="2019" name="Int. J. Syst. Evol. Microbiol.">
        <title>The Global Catalogue of Microorganisms (GCM) 10K type strain sequencing project: providing services to taxonomists for standard genome sequencing and annotation.</title>
        <authorList>
            <consortium name="The Broad Institute Genomics Platform"/>
            <consortium name="The Broad Institute Genome Sequencing Center for Infectious Disease"/>
            <person name="Wu L."/>
            <person name="Ma J."/>
        </authorList>
    </citation>
    <scope>NUCLEOTIDE SEQUENCE [LARGE SCALE GENOMIC DNA]</scope>
    <source>
        <strain evidence="3">JCM 11882</strain>
    </source>
</reference>
<keyword evidence="3" id="KW-1185">Reference proteome</keyword>
<evidence type="ECO:0000313" key="3">
    <source>
        <dbReference type="Proteomes" id="UP001595836"/>
    </source>
</evidence>
<feature type="compositionally biased region" description="Acidic residues" evidence="1">
    <location>
        <begin position="1"/>
        <end position="20"/>
    </location>
</feature>
<dbReference type="RefSeq" id="WP_182653050.1">
    <property type="nucleotide sequence ID" value="NZ_BAABCD010000001.1"/>
</dbReference>
<dbReference type="Proteomes" id="UP001595836">
    <property type="component" value="Unassembled WGS sequence"/>
</dbReference>
<protein>
    <submittedName>
        <fullName evidence="2">Uncharacterized protein</fullName>
    </submittedName>
</protein>
<sequence>MIDDDGADDPAEHPDEDNEPDDHIELTPEQAANLRRVISNIPMPEIMLPESVRRSIADAQRALSSQNLKPLHEAQAVWRKQLSTSITSDTLKSFEQISEQLNKHIDFNGIAQSLETVAKINTTFAAQQTTLFKNLNSAIEAMRAGFYPSNLQSIEGLDFEDVDAVVMADGIPLYGLPRTATAEALIRAENTSKRRDILDWRWETISADCREIVLSCSSKSVAPYAPFAVAALDALDAGHTDAAQALAGSLVDTIVTGHFGSDRYKYTPNKKTKTTDAYDKFTVREYIAFAPMWQTYQPFFVSNGDKVPIQFSRHATAHAVSKHQYNRPNAVQALMFVCSLLYRISEESD</sequence>
<feature type="region of interest" description="Disordered" evidence="1">
    <location>
        <begin position="1"/>
        <end position="23"/>
    </location>
</feature>
<dbReference type="EMBL" id="JBHSHP010000001">
    <property type="protein sequence ID" value="MFC4753164.1"/>
    <property type="molecule type" value="Genomic_DNA"/>
</dbReference>
<proteinExistence type="predicted"/>